<evidence type="ECO:0000313" key="3">
    <source>
        <dbReference type="Proteomes" id="UP000006322"/>
    </source>
</evidence>
<feature type="transmembrane region" description="Helical" evidence="1">
    <location>
        <begin position="20"/>
        <end position="42"/>
    </location>
</feature>
<comment type="caution">
    <text evidence="2">The sequence shown here is derived from an EMBL/GenBank/DDBJ whole genome shotgun (WGS) entry which is preliminary data.</text>
</comment>
<dbReference type="AlphaFoldDB" id="K6ZPC8"/>
<organism evidence="2 3">
    <name type="scientific">Paraglaciecola polaris LMG 21857</name>
    <dbReference type="NCBI Taxonomy" id="1129793"/>
    <lineage>
        <taxon>Bacteria</taxon>
        <taxon>Pseudomonadati</taxon>
        <taxon>Pseudomonadota</taxon>
        <taxon>Gammaproteobacteria</taxon>
        <taxon>Alteromonadales</taxon>
        <taxon>Alteromonadaceae</taxon>
        <taxon>Paraglaciecola</taxon>
    </lineage>
</organism>
<keyword evidence="1" id="KW-0472">Membrane</keyword>
<dbReference type="EMBL" id="BAER01000031">
    <property type="protein sequence ID" value="GAC32147.1"/>
    <property type="molecule type" value="Genomic_DNA"/>
</dbReference>
<name>K6ZPC8_9ALTE</name>
<evidence type="ECO:0000313" key="2">
    <source>
        <dbReference type="EMBL" id="GAC32147.1"/>
    </source>
</evidence>
<reference evidence="3" key="1">
    <citation type="journal article" date="2014" name="Environ. Microbiol.">
        <title>Comparative genomics of the marine bacterial genus Glaciecola reveals the high degree of genomic diversity and genomic characteristic for cold adaptation.</title>
        <authorList>
            <person name="Qin Q.L."/>
            <person name="Xie B.B."/>
            <person name="Yu Y."/>
            <person name="Shu Y.L."/>
            <person name="Rong J.C."/>
            <person name="Zhang Y.J."/>
            <person name="Zhao D.L."/>
            <person name="Chen X.L."/>
            <person name="Zhang X.Y."/>
            <person name="Chen B."/>
            <person name="Zhou B.C."/>
            <person name="Zhang Y.Z."/>
        </authorList>
    </citation>
    <scope>NUCLEOTIDE SEQUENCE [LARGE SCALE GENOMIC DNA]</scope>
    <source>
        <strain evidence="3">LMG 21857</strain>
    </source>
</reference>
<keyword evidence="1" id="KW-1133">Transmembrane helix</keyword>
<dbReference type="RefSeq" id="WP_007103946.1">
    <property type="nucleotide sequence ID" value="NZ_BAER01000031.1"/>
</dbReference>
<accession>K6ZPC8</accession>
<keyword evidence="3" id="KW-1185">Reference proteome</keyword>
<sequence>MADFNLDDVADKVIAKIGLIAAALIFLKKFGVIIVFALEAFARKFFKSRKSPSKDTTND</sequence>
<dbReference type="Proteomes" id="UP000006322">
    <property type="component" value="Unassembled WGS sequence"/>
</dbReference>
<gene>
    <name evidence="2" type="ORF">GPLA_1232</name>
</gene>
<proteinExistence type="predicted"/>
<keyword evidence="1" id="KW-0812">Transmembrane</keyword>
<protein>
    <submittedName>
        <fullName evidence="2">Uncharacterized protein</fullName>
    </submittedName>
</protein>
<evidence type="ECO:0000256" key="1">
    <source>
        <dbReference type="SAM" id="Phobius"/>
    </source>
</evidence>